<dbReference type="InterPro" id="IPR050319">
    <property type="entry name" value="ABC_transp_ATP-bind"/>
</dbReference>
<dbReference type="GO" id="GO:0005524">
    <property type="term" value="F:ATP binding"/>
    <property type="evidence" value="ECO:0007669"/>
    <property type="project" value="UniProtKB-KW"/>
</dbReference>
<feature type="domain" description="ABC transporter" evidence="6">
    <location>
        <begin position="20"/>
        <end position="270"/>
    </location>
</feature>
<dbReference type="SUPFAM" id="SSF52540">
    <property type="entry name" value="P-loop containing nucleoside triphosphate hydrolases"/>
    <property type="match status" value="1"/>
</dbReference>
<dbReference type="InterPro" id="IPR027417">
    <property type="entry name" value="P-loop_NTPase"/>
</dbReference>
<dbReference type="CDD" id="cd03257">
    <property type="entry name" value="ABC_NikE_OppD_transporters"/>
    <property type="match status" value="1"/>
</dbReference>
<dbReference type="Pfam" id="PF00005">
    <property type="entry name" value="ABC_tran"/>
    <property type="match status" value="1"/>
</dbReference>
<keyword evidence="8" id="KW-1185">Reference proteome</keyword>
<evidence type="ECO:0000256" key="1">
    <source>
        <dbReference type="ARBA" id="ARBA00004417"/>
    </source>
</evidence>
<proteinExistence type="inferred from homology"/>
<dbReference type="RefSeq" id="WP_114773070.1">
    <property type="nucleotide sequence ID" value="NZ_QQBB01000017.1"/>
</dbReference>
<dbReference type="InterPro" id="IPR003439">
    <property type="entry name" value="ABC_transporter-like_ATP-bd"/>
</dbReference>
<evidence type="ECO:0000313" key="7">
    <source>
        <dbReference type="EMBL" id="RDI51497.1"/>
    </source>
</evidence>
<dbReference type="Proteomes" id="UP000254925">
    <property type="component" value="Unassembled WGS sequence"/>
</dbReference>
<dbReference type="EMBL" id="QQBB01000017">
    <property type="protein sequence ID" value="RDI51497.1"/>
    <property type="molecule type" value="Genomic_DNA"/>
</dbReference>
<evidence type="ECO:0000259" key="6">
    <source>
        <dbReference type="PROSITE" id="PS50893"/>
    </source>
</evidence>
<dbReference type="PANTHER" id="PTHR43776:SF7">
    <property type="entry name" value="D,D-DIPEPTIDE TRANSPORT ATP-BINDING PROTEIN DDPF-RELATED"/>
    <property type="match status" value="1"/>
</dbReference>
<dbReference type="NCBIfam" id="TIGR01727">
    <property type="entry name" value="oligo_HPY"/>
    <property type="match status" value="1"/>
</dbReference>
<sequence>MLSLVHSNDSIKPRSEIPLLETSDLTKTYSIGGGMFYEPLQLQAVSGVSIRVEKGRTLGIVGESGCGKSTLSRMLAGLTPPTSGSILLDGCDVTGLPNAERKRVLRDVQMVFQSPYSSLNPRMRVAEIVREPLDVHMRSLSKKERDERALSILNRVGISREMARRYPHQLSGGQQQRVGIARALVSEVRLVICDEPVSALDVSVQAQVINLLRELQRSLGVAYIFVSHDLAVVANISDDIAVMYLGKVVEYGRAEDVLQRPRHPYTQALVDSANIPDPVLEKSRKPRILTGEIPRPTDPPSGCRFRTRCWMAQDRCAVEVPALVRRGNSPQAVACHFA</sequence>
<dbReference type="AlphaFoldDB" id="A0A370H525"/>
<comment type="subcellular location">
    <subcellularLocation>
        <location evidence="1">Cell inner membrane</location>
        <topology evidence="1">Peripheral membrane protein</topology>
    </subcellularLocation>
</comment>
<dbReference type="SMART" id="SM00382">
    <property type="entry name" value="AAA"/>
    <property type="match status" value="1"/>
</dbReference>
<evidence type="ECO:0000256" key="4">
    <source>
        <dbReference type="ARBA" id="ARBA00022741"/>
    </source>
</evidence>
<dbReference type="Pfam" id="PF08352">
    <property type="entry name" value="oligo_HPY"/>
    <property type="match status" value="1"/>
</dbReference>
<dbReference type="OrthoDB" id="9815712at2"/>
<dbReference type="FunFam" id="3.40.50.300:FF:000016">
    <property type="entry name" value="Oligopeptide ABC transporter ATP-binding component"/>
    <property type="match status" value="1"/>
</dbReference>
<evidence type="ECO:0000256" key="3">
    <source>
        <dbReference type="ARBA" id="ARBA00022448"/>
    </source>
</evidence>
<organism evidence="7 8">
    <name type="scientific">Microvirga subterranea</name>
    <dbReference type="NCBI Taxonomy" id="186651"/>
    <lineage>
        <taxon>Bacteria</taxon>
        <taxon>Pseudomonadati</taxon>
        <taxon>Pseudomonadota</taxon>
        <taxon>Alphaproteobacteria</taxon>
        <taxon>Hyphomicrobiales</taxon>
        <taxon>Methylobacteriaceae</taxon>
        <taxon>Microvirga</taxon>
    </lineage>
</organism>
<reference evidence="7 8" key="1">
    <citation type="submission" date="2018-07" db="EMBL/GenBank/DDBJ databases">
        <title>Genomic Encyclopedia of Type Strains, Phase IV (KMG-IV): sequencing the most valuable type-strain genomes for metagenomic binning, comparative biology and taxonomic classification.</title>
        <authorList>
            <person name="Goeker M."/>
        </authorList>
    </citation>
    <scope>NUCLEOTIDE SEQUENCE [LARGE SCALE GENOMIC DNA]</scope>
    <source>
        <strain evidence="7 8">DSM 14364</strain>
    </source>
</reference>
<evidence type="ECO:0000256" key="2">
    <source>
        <dbReference type="ARBA" id="ARBA00005417"/>
    </source>
</evidence>
<dbReference type="PROSITE" id="PS00211">
    <property type="entry name" value="ABC_TRANSPORTER_1"/>
    <property type="match status" value="1"/>
</dbReference>
<name>A0A370H525_9HYPH</name>
<accession>A0A370H525</accession>
<keyword evidence="3" id="KW-0813">Transport</keyword>
<dbReference type="PANTHER" id="PTHR43776">
    <property type="entry name" value="TRANSPORT ATP-BINDING PROTEIN"/>
    <property type="match status" value="1"/>
</dbReference>
<dbReference type="InterPro" id="IPR013563">
    <property type="entry name" value="Oligopep_ABC_C"/>
</dbReference>
<dbReference type="GO" id="GO:0005886">
    <property type="term" value="C:plasma membrane"/>
    <property type="evidence" value="ECO:0007669"/>
    <property type="project" value="UniProtKB-SubCell"/>
</dbReference>
<comment type="similarity">
    <text evidence="2">Belongs to the ABC transporter superfamily.</text>
</comment>
<comment type="caution">
    <text evidence="7">The sequence shown here is derived from an EMBL/GenBank/DDBJ whole genome shotgun (WGS) entry which is preliminary data.</text>
</comment>
<dbReference type="GO" id="GO:0055085">
    <property type="term" value="P:transmembrane transport"/>
    <property type="evidence" value="ECO:0007669"/>
    <property type="project" value="UniProtKB-ARBA"/>
</dbReference>
<dbReference type="PROSITE" id="PS50893">
    <property type="entry name" value="ABC_TRANSPORTER_2"/>
    <property type="match status" value="1"/>
</dbReference>
<dbReference type="InterPro" id="IPR003593">
    <property type="entry name" value="AAA+_ATPase"/>
</dbReference>
<dbReference type="InterPro" id="IPR017871">
    <property type="entry name" value="ABC_transporter-like_CS"/>
</dbReference>
<protein>
    <submittedName>
        <fullName evidence="7">Peptide/nickel transport system ATP-binding protein/oligopeptide transport system ATP-binding protein</fullName>
    </submittedName>
</protein>
<dbReference type="GO" id="GO:0015833">
    <property type="term" value="P:peptide transport"/>
    <property type="evidence" value="ECO:0007669"/>
    <property type="project" value="InterPro"/>
</dbReference>
<evidence type="ECO:0000256" key="5">
    <source>
        <dbReference type="ARBA" id="ARBA00022840"/>
    </source>
</evidence>
<dbReference type="GO" id="GO:0016887">
    <property type="term" value="F:ATP hydrolysis activity"/>
    <property type="evidence" value="ECO:0007669"/>
    <property type="project" value="InterPro"/>
</dbReference>
<evidence type="ECO:0000313" key="8">
    <source>
        <dbReference type="Proteomes" id="UP000254925"/>
    </source>
</evidence>
<dbReference type="Gene3D" id="3.40.50.300">
    <property type="entry name" value="P-loop containing nucleotide triphosphate hydrolases"/>
    <property type="match status" value="1"/>
</dbReference>
<keyword evidence="5 7" id="KW-0067">ATP-binding</keyword>
<gene>
    <name evidence="7" type="ORF">DES45_11726</name>
</gene>
<keyword evidence="4" id="KW-0547">Nucleotide-binding</keyword>